<comment type="subunit">
    <text evidence="7">Homodimer.</text>
</comment>
<dbReference type="AlphaFoldDB" id="A0A5C1Q8T1"/>
<comment type="function">
    <text evidence="7">Required for chromosome condensation and partitioning.</text>
</comment>
<dbReference type="GO" id="GO:0005737">
    <property type="term" value="C:cytoplasm"/>
    <property type="evidence" value="ECO:0007669"/>
    <property type="project" value="UniProtKB-SubCell"/>
</dbReference>
<keyword evidence="2 7" id="KW-0547">Nucleotide-binding</keyword>
<dbReference type="HAMAP" id="MF_01894">
    <property type="entry name" value="Smc_prok"/>
    <property type="match status" value="1"/>
</dbReference>
<dbReference type="KEGG" id="sper:EW093_03685"/>
<dbReference type="GO" id="GO:0006260">
    <property type="term" value="P:DNA replication"/>
    <property type="evidence" value="ECO:0007669"/>
    <property type="project" value="UniProtKB-UniRule"/>
</dbReference>
<dbReference type="InterPro" id="IPR003395">
    <property type="entry name" value="RecF/RecN/SMC_N"/>
</dbReference>
<dbReference type="GO" id="GO:0007062">
    <property type="term" value="P:sister chromatid cohesion"/>
    <property type="evidence" value="ECO:0007669"/>
    <property type="project" value="InterPro"/>
</dbReference>
<sequence length="893" mass="103086">MFLKSMELMGFKSFADRTHIDFSPGISALLGPNGCGKSNIVDAVKWVLGEQSTKNMRALKMEDVIFNGTVKRKALNVAEVTLTISNETNILEIDAPEIEIKRRLYRNGDSEYFINNTVVRLKELRELFFDTGIGKTAYSILEQGKIDQILSSRPEERRYLFEEAAGITKYKLKGIEAAKKLEKTRDNIKQVQNILTEVSKSYFTLKEQSEKTTEYRDIKNKLFDIDVNLQLLKIEKLKELHQRRGEEHKQREKSLKSIEDDIKLLGSDLSESHRNQGQIKNTLSESQKKLYGLGVEKESLKNRITANKDREKEYNLQFKSLDERESKYNLRSKELKSDIEEKNRTSEGLKSELITFEKNLSKYITENSRFSEHVQGLTDNIENNSNNVATYEDKKDGIIENIKDLATKITDKLEESLKSFSIEKHETLVEMFRKQLKLSKTNPSILFNLERDFDELINNFPINLLKLISEDKNLSQKKSYDLELKDITIKIQECKSVIQKSKDEIKLTNSKIEINSELISKEKIKIAESKVKLSGIEENLVLINKNLVEEETLLNEIKRERIQIGEKIKQIVMDRETLSKKLEELKLSEEKISSDIKKMEEEVNKLLNNNRDKEQLLNKKRENLSKISLQIERYNFETEHIDNKVAELYEEFKDKYSIELTDAKNSTEILNRDEDTLKQAIADLRVKQKMIGQINLMAPEEFKEVSKRYHFLKSQIEDLKNADENLSKITEQIKSESTKLFSETFFNIQKSFSVMYQRLFGGGSAELQLTDPHNVLESGIEIYARPPGKSLENISLLSGGERSLTAVALLFATYEIKPSPFCILDEIDAALDERNISRFVNTLTEFSKESQFIVITHNKKTVTGSGALLGVTMQESGVSKLITMRLEHEEEEE</sequence>
<keyword evidence="4 7" id="KW-0175">Coiled coil</keyword>
<comment type="subcellular location">
    <subcellularLocation>
        <location evidence="7">Cytoplasm</location>
    </subcellularLocation>
</comment>
<dbReference type="EMBL" id="CP035807">
    <property type="protein sequence ID" value="QEN03837.1"/>
    <property type="molecule type" value="Genomic_DNA"/>
</dbReference>
<evidence type="ECO:0000313" key="10">
    <source>
        <dbReference type="Proteomes" id="UP000323824"/>
    </source>
</evidence>
<proteinExistence type="inferred from homology"/>
<dbReference type="SUPFAM" id="SSF52540">
    <property type="entry name" value="P-loop containing nucleoside triphosphate hydrolases"/>
    <property type="match status" value="2"/>
</dbReference>
<dbReference type="Pfam" id="PF02463">
    <property type="entry name" value="SMC_N"/>
    <property type="match status" value="1"/>
</dbReference>
<dbReference type="InterPro" id="IPR011890">
    <property type="entry name" value="SMC_prok"/>
</dbReference>
<evidence type="ECO:0000313" key="9">
    <source>
        <dbReference type="EMBL" id="QEN03837.1"/>
    </source>
</evidence>
<evidence type="ECO:0000256" key="7">
    <source>
        <dbReference type="HAMAP-Rule" id="MF_01894"/>
    </source>
</evidence>
<keyword evidence="10" id="KW-1185">Reference proteome</keyword>
<feature type="binding site" evidence="7">
    <location>
        <begin position="32"/>
        <end position="39"/>
    </location>
    <ligand>
        <name>ATP</name>
        <dbReference type="ChEBI" id="CHEBI:30616"/>
    </ligand>
</feature>
<protein>
    <recommendedName>
        <fullName evidence="7">Chromosome partition protein Smc</fullName>
    </recommendedName>
</protein>
<accession>A0A5C1Q8T1</accession>
<evidence type="ECO:0000256" key="2">
    <source>
        <dbReference type="ARBA" id="ARBA00022741"/>
    </source>
</evidence>
<dbReference type="RefSeq" id="WP_149567095.1">
    <property type="nucleotide sequence ID" value="NZ_CP035807.1"/>
</dbReference>
<name>A0A5C1Q8T1_9SPIO</name>
<dbReference type="PANTHER" id="PTHR42963">
    <property type="entry name" value="CHROMOSOME PARTITION PROTEIN MUKB"/>
    <property type="match status" value="1"/>
</dbReference>
<comment type="similarity">
    <text evidence="7">Belongs to the SMC family.</text>
</comment>
<reference evidence="9 10" key="1">
    <citation type="submission" date="2019-02" db="EMBL/GenBank/DDBJ databases">
        <authorList>
            <person name="Fomenkov A."/>
            <person name="Dubinina G."/>
            <person name="Grabovich M."/>
            <person name="Vincze T."/>
            <person name="Roberts R.J."/>
        </authorList>
    </citation>
    <scope>NUCLEOTIDE SEQUENCE [LARGE SCALE GENOMIC DNA]</scope>
    <source>
        <strain evidence="9 10">P</strain>
    </source>
</reference>
<feature type="domain" description="RecF/RecN/SMC N-terminal" evidence="8">
    <location>
        <begin position="2"/>
        <end position="880"/>
    </location>
</feature>
<evidence type="ECO:0000259" key="8">
    <source>
        <dbReference type="Pfam" id="PF02463"/>
    </source>
</evidence>
<keyword evidence="3 7" id="KW-0067">ATP-binding</keyword>
<dbReference type="GO" id="GO:0016887">
    <property type="term" value="F:ATP hydrolysis activity"/>
    <property type="evidence" value="ECO:0007669"/>
    <property type="project" value="InterPro"/>
</dbReference>
<evidence type="ECO:0000256" key="6">
    <source>
        <dbReference type="ARBA" id="ARBA00023125"/>
    </source>
</evidence>
<dbReference type="InterPro" id="IPR024704">
    <property type="entry name" value="SMC"/>
</dbReference>
<dbReference type="GO" id="GO:0007059">
    <property type="term" value="P:chromosome segregation"/>
    <property type="evidence" value="ECO:0007669"/>
    <property type="project" value="UniProtKB-UniRule"/>
</dbReference>
<keyword evidence="5" id="KW-0226">DNA condensation</keyword>
<dbReference type="Gene3D" id="3.40.50.300">
    <property type="entry name" value="P-loop containing nucleotide triphosphate hydrolases"/>
    <property type="match status" value="2"/>
</dbReference>
<feature type="coiled-coil region" evidence="7">
    <location>
        <begin position="540"/>
        <end position="623"/>
    </location>
</feature>
<feature type="coiled-coil region" evidence="7">
    <location>
        <begin position="332"/>
        <end position="394"/>
    </location>
</feature>
<dbReference type="Proteomes" id="UP000323824">
    <property type="component" value="Chromosome"/>
</dbReference>
<dbReference type="PIRSF" id="PIRSF005719">
    <property type="entry name" value="SMC"/>
    <property type="match status" value="1"/>
</dbReference>
<dbReference type="GO" id="GO:0003677">
    <property type="term" value="F:DNA binding"/>
    <property type="evidence" value="ECO:0007669"/>
    <property type="project" value="UniProtKB-UniRule"/>
</dbReference>
<comment type="domain">
    <text evidence="7">Contains large globular domains required for ATP hydrolysis at each terminus and a third globular domain forming a flexible hinge near the middle of the molecule. These domains are separated by coiled-coil structures.</text>
</comment>
<evidence type="ECO:0000256" key="1">
    <source>
        <dbReference type="ARBA" id="ARBA00022490"/>
    </source>
</evidence>
<evidence type="ECO:0000256" key="4">
    <source>
        <dbReference type="ARBA" id="ARBA00023054"/>
    </source>
</evidence>
<keyword evidence="6 7" id="KW-0238">DNA-binding</keyword>
<gene>
    <name evidence="7" type="primary">smc</name>
    <name evidence="9" type="ORF">EW093_03685</name>
</gene>
<feature type="coiled-coil region" evidence="7">
    <location>
        <begin position="702"/>
        <end position="739"/>
    </location>
</feature>
<evidence type="ECO:0000256" key="3">
    <source>
        <dbReference type="ARBA" id="ARBA00022840"/>
    </source>
</evidence>
<organism evidence="9 10">
    <name type="scientific">Thiospirochaeta perfilievii</name>
    <dbReference type="NCBI Taxonomy" id="252967"/>
    <lineage>
        <taxon>Bacteria</taxon>
        <taxon>Pseudomonadati</taxon>
        <taxon>Spirochaetota</taxon>
        <taxon>Spirochaetia</taxon>
        <taxon>Spirochaetales</taxon>
        <taxon>Spirochaetaceae</taxon>
        <taxon>Thiospirochaeta</taxon>
    </lineage>
</organism>
<dbReference type="InterPro" id="IPR050308">
    <property type="entry name" value="MukB/SMC"/>
</dbReference>
<dbReference type="GO" id="GO:0005524">
    <property type="term" value="F:ATP binding"/>
    <property type="evidence" value="ECO:0007669"/>
    <property type="project" value="UniProtKB-UniRule"/>
</dbReference>
<dbReference type="PANTHER" id="PTHR42963:SF1">
    <property type="entry name" value="DUF4476 DOMAIN-CONTAINING PROTEIN"/>
    <property type="match status" value="1"/>
</dbReference>
<evidence type="ECO:0000256" key="5">
    <source>
        <dbReference type="ARBA" id="ARBA00023067"/>
    </source>
</evidence>
<keyword evidence="1 7" id="KW-0963">Cytoplasm</keyword>
<dbReference type="GO" id="GO:0030261">
    <property type="term" value="P:chromosome condensation"/>
    <property type="evidence" value="ECO:0007669"/>
    <property type="project" value="UniProtKB-KW"/>
</dbReference>
<dbReference type="InterPro" id="IPR027417">
    <property type="entry name" value="P-loop_NTPase"/>
</dbReference>
<reference evidence="9 10" key="2">
    <citation type="submission" date="2019-09" db="EMBL/GenBank/DDBJ databases">
        <title>Complete Genome Sequence and Methylome Analysis of free living Spirochaetas.</title>
        <authorList>
            <person name="Leshcheva N."/>
            <person name="Mikheeva N."/>
        </authorList>
    </citation>
    <scope>NUCLEOTIDE SEQUENCE [LARGE SCALE GENOMIC DNA]</scope>
    <source>
        <strain evidence="9 10">P</strain>
    </source>
</reference>
<dbReference type="OrthoDB" id="9808768at2"/>